<reference evidence="1" key="1">
    <citation type="journal article" date="2015" name="Genome Biol. Evol.">
        <title>Organellar Genomes of White Spruce (Picea glauca): Assembly and Annotation.</title>
        <authorList>
            <person name="Jackman S.D."/>
            <person name="Warren R.L."/>
            <person name="Gibb E.A."/>
            <person name="Vandervalk B.P."/>
            <person name="Mohamadi H."/>
            <person name="Chu J."/>
            <person name="Raymond A."/>
            <person name="Pleasance S."/>
            <person name="Coope R."/>
            <person name="Wildung M.R."/>
            <person name="Ritland C.E."/>
            <person name="Bousquet J."/>
            <person name="Jones S.J."/>
            <person name="Bohlmann J."/>
            <person name="Birol I."/>
        </authorList>
    </citation>
    <scope>NUCLEOTIDE SEQUENCE [LARGE SCALE GENOMIC DNA]</scope>
    <source>
        <tissue evidence="1">Flushing bud</tissue>
    </source>
</reference>
<accession>A0A101M422</accession>
<protein>
    <submittedName>
        <fullName evidence="1">Uncharacterized protein</fullName>
    </submittedName>
</protein>
<dbReference type="AlphaFoldDB" id="A0A101M422"/>
<geneLocation type="mitochondrion" evidence="1"/>
<proteinExistence type="predicted"/>
<sequence>MLYLDPSFFIKTQLSILISQQQLPFPKLVSRVWPSTLELRIYIVIPNYRNDIVFDVSQR</sequence>
<gene>
    <name evidence="1" type="ORF">ABT39_MTgene545</name>
</gene>
<name>A0A101M422_PICGL</name>
<organism evidence="1">
    <name type="scientific">Picea glauca</name>
    <name type="common">White spruce</name>
    <name type="synonym">Pinus glauca</name>
    <dbReference type="NCBI Taxonomy" id="3330"/>
    <lineage>
        <taxon>Eukaryota</taxon>
        <taxon>Viridiplantae</taxon>
        <taxon>Streptophyta</taxon>
        <taxon>Embryophyta</taxon>
        <taxon>Tracheophyta</taxon>
        <taxon>Spermatophyta</taxon>
        <taxon>Pinopsida</taxon>
        <taxon>Pinidae</taxon>
        <taxon>Conifers I</taxon>
        <taxon>Pinales</taxon>
        <taxon>Pinaceae</taxon>
        <taxon>Picea</taxon>
    </lineage>
</organism>
<comment type="caution">
    <text evidence="1">The sequence shown here is derived from an EMBL/GenBank/DDBJ whole genome shotgun (WGS) entry which is preliminary data.</text>
</comment>
<keyword evidence="1" id="KW-0496">Mitochondrion</keyword>
<evidence type="ECO:0000313" key="1">
    <source>
        <dbReference type="EMBL" id="KUM50701.1"/>
    </source>
</evidence>
<dbReference type="EMBL" id="LKAM01000001">
    <property type="protein sequence ID" value="KUM50701.1"/>
    <property type="molecule type" value="Genomic_DNA"/>
</dbReference>